<dbReference type="RefSeq" id="WP_165960370.1">
    <property type="nucleotide sequence ID" value="NZ_SLWS01000002.1"/>
</dbReference>
<dbReference type="InterPro" id="IPR036366">
    <property type="entry name" value="PGBDSf"/>
</dbReference>
<dbReference type="SUPFAM" id="SSF47090">
    <property type="entry name" value="PGBD-like"/>
    <property type="match status" value="1"/>
</dbReference>
<dbReference type="Gene3D" id="1.10.101.10">
    <property type="entry name" value="PGBD-like superfamily/PGBD"/>
    <property type="match status" value="1"/>
</dbReference>
<organism evidence="2 3">
    <name type="scientific">Actinocrispum wychmicini</name>
    <dbReference type="NCBI Taxonomy" id="1213861"/>
    <lineage>
        <taxon>Bacteria</taxon>
        <taxon>Bacillati</taxon>
        <taxon>Actinomycetota</taxon>
        <taxon>Actinomycetes</taxon>
        <taxon>Pseudonocardiales</taxon>
        <taxon>Pseudonocardiaceae</taxon>
        <taxon>Actinocrispum</taxon>
    </lineage>
</organism>
<feature type="domain" description="Peptidoglycan binding-like" evidence="1">
    <location>
        <begin position="38"/>
        <end position="86"/>
    </location>
</feature>
<dbReference type="InterPro" id="IPR002477">
    <property type="entry name" value="Peptidoglycan-bd-like"/>
</dbReference>
<accession>A0A4R2K922</accession>
<dbReference type="InterPro" id="IPR036365">
    <property type="entry name" value="PGBD-like_sf"/>
</dbReference>
<proteinExistence type="predicted"/>
<gene>
    <name evidence="2" type="ORF">EV192_1021035</name>
</gene>
<dbReference type="Proteomes" id="UP000295680">
    <property type="component" value="Unassembled WGS sequence"/>
</dbReference>
<dbReference type="EMBL" id="SLWS01000002">
    <property type="protein sequence ID" value="TCO62895.1"/>
    <property type="molecule type" value="Genomic_DNA"/>
</dbReference>
<dbReference type="Pfam" id="PF01471">
    <property type="entry name" value="PG_binding_1"/>
    <property type="match status" value="1"/>
</dbReference>
<evidence type="ECO:0000313" key="2">
    <source>
        <dbReference type="EMBL" id="TCO62895.1"/>
    </source>
</evidence>
<sequence>MAAALNLGTSGPAEANTHVGVLGDCYGCINHGHGVWCVQHMLNVLGYHAGAEDSLFGPKTSDAVRLFQQDNVNGRPDGFVGPVTGTILLDTWQDTGHNNGWGGYCGKYLPTTHN</sequence>
<protein>
    <submittedName>
        <fullName evidence="2">Putative peptidoglycan binding protein</fullName>
    </submittedName>
</protein>
<name>A0A4R2K922_9PSEU</name>
<evidence type="ECO:0000313" key="3">
    <source>
        <dbReference type="Proteomes" id="UP000295680"/>
    </source>
</evidence>
<comment type="caution">
    <text evidence="2">The sequence shown here is derived from an EMBL/GenBank/DDBJ whole genome shotgun (WGS) entry which is preliminary data.</text>
</comment>
<evidence type="ECO:0000259" key="1">
    <source>
        <dbReference type="Pfam" id="PF01471"/>
    </source>
</evidence>
<dbReference type="AlphaFoldDB" id="A0A4R2K922"/>
<reference evidence="2 3" key="1">
    <citation type="submission" date="2019-03" db="EMBL/GenBank/DDBJ databases">
        <title>Genomic Encyclopedia of Type Strains, Phase IV (KMG-IV): sequencing the most valuable type-strain genomes for metagenomic binning, comparative biology and taxonomic classification.</title>
        <authorList>
            <person name="Goeker M."/>
        </authorList>
    </citation>
    <scope>NUCLEOTIDE SEQUENCE [LARGE SCALE GENOMIC DNA]</scope>
    <source>
        <strain evidence="2 3">DSM 45934</strain>
    </source>
</reference>
<keyword evidence="3" id="KW-1185">Reference proteome</keyword>